<accession>A0A916NUJ4</accession>
<dbReference type="EMBL" id="OU343031">
    <property type="protein sequence ID" value="CAG7598133.1"/>
    <property type="molecule type" value="Genomic_DNA"/>
</dbReference>
<dbReference type="RefSeq" id="WP_216796537.1">
    <property type="nucleotide sequence ID" value="NZ_OU343031.1"/>
</dbReference>
<protein>
    <submittedName>
        <fullName evidence="3">DUF2059 domain-containing protein</fullName>
    </submittedName>
</protein>
<feature type="chain" id="PRO_5037448663" evidence="1">
    <location>
        <begin position="26"/>
        <end position="198"/>
    </location>
</feature>
<dbReference type="AlphaFoldDB" id="A0A916NUJ4"/>
<evidence type="ECO:0000259" key="2">
    <source>
        <dbReference type="Pfam" id="PF09832"/>
    </source>
</evidence>
<evidence type="ECO:0000256" key="1">
    <source>
        <dbReference type="SAM" id="SignalP"/>
    </source>
</evidence>
<evidence type="ECO:0000313" key="3">
    <source>
        <dbReference type="EMBL" id="CAG7598133.1"/>
    </source>
</evidence>
<dbReference type="KEGG" id="vtr:MYVALT_G_02410"/>
<feature type="signal peptide" evidence="1">
    <location>
        <begin position="1"/>
        <end position="25"/>
    </location>
</feature>
<keyword evidence="4" id="KW-1185">Reference proteome</keyword>
<feature type="domain" description="DUF2059" evidence="2">
    <location>
        <begin position="127"/>
        <end position="180"/>
    </location>
</feature>
<keyword evidence="1" id="KW-0732">Signal</keyword>
<dbReference type="Proteomes" id="UP000693996">
    <property type="component" value="Chromosome"/>
</dbReference>
<gene>
    <name evidence="3" type="ORF">MYVALT_G_02410</name>
</gene>
<organism evidence="3 4">
    <name type="scientific">Candidatus Vallotiella hemipterorum</name>
    <dbReference type="NCBI Taxonomy" id="1177213"/>
    <lineage>
        <taxon>Bacteria</taxon>
        <taxon>Pseudomonadati</taxon>
        <taxon>Pseudomonadota</taxon>
        <taxon>Betaproteobacteria</taxon>
        <taxon>Burkholderiales</taxon>
        <taxon>Burkholderiaceae</taxon>
        <taxon>Candidatus Vallotiella</taxon>
    </lineage>
</organism>
<sequence>MKKQFKQWILLATIVPTLAIGQALPAQGTSDSTLTMVPVDSAKQAAIKNLLDAIDSPKLISAIASVAQMQAKQLVPVILSNALTESKLLNDKQKQAAVPTLQKYAVPKLLESAGAVFTSDQFRQAAIRAQYAAYAKYYSVSEIKDLITFYKTPSGHRFIQVQDQVSRDIVDSLIQRYMPESIKVTRDQADKELASLKR</sequence>
<name>A0A916NUJ4_9BURK</name>
<dbReference type="InterPro" id="IPR018637">
    <property type="entry name" value="DUF2059"/>
</dbReference>
<reference evidence="3" key="1">
    <citation type="submission" date="2021-06" db="EMBL/GenBank/DDBJ databases">
        <authorList>
            <person name="Szabo G."/>
        </authorList>
    </citation>
    <scope>NUCLEOTIDE SEQUENCE</scope>
    <source>
        <strain evidence="3">MYVALT</strain>
    </source>
</reference>
<dbReference type="Pfam" id="PF09832">
    <property type="entry name" value="DUF2059"/>
    <property type="match status" value="1"/>
</dbReference>
<evidence type="ECO:0000313" key="4">
    <source>
        <dbReference type="Proteomes" id="UP000693996"/>
    </source>
</evidence>
<proteinExistence type="predicted"/>